<evidence type="ECO:0000256" key="1">
    <source>
        <dbReference type="ARBA" id="ARBA00009283"/>
    </source>
</evidence>
<reference evidence="7 8" key="1">
    <citation type="journal article" date="2010" name="Nature">
        <title>Genome sequencing and analysis of the model grass Brachypodium distachyon.</title>
        <authorList>
            <consortium name="International Brachypodium Initiative"/>
        </authorList>
    </citation>
    <scope>NUCLEOTIDE SEQUENCE [LARGE SCALE GENOMIC DNA]</scope>
    <source>
        <strain evidence="7 8">Bd21</strain>
    </source>
</reference>
<evidence type="ECO:0000256" key="5">
    <source>
        <dbReference type="RuleBase" id="RU003833"/>
    </source>
</evidence>
<evidence type="ECO:0000256" key="2">
    <source>
        <dbReference type="ARBA" id="ARBA00022801"/>
    </source>
</evidence>
<comment type="similarity">
    <text evidence="1 5">Belongs to the GDA1/CD39 NTPase family.</text>
</comment>
<evidence type="ECO:0000256" key="6">
    <source>
        <dbReference type="SAM" id="SignalP"/>
    </source>
</evidence>
<dbReference type="GO" id="GO:0016020">
    <property type="term" value="C:membrane"/>
    <property type="evidence" value="ECO:0000318"/>
    <property type="project" value="GO_Central"/>
</dbReference>
<evidence type="ECO:0000313" key="9">
    <source>
        <dbReference type="Proteomes" id="UP000008810"/>
    </source>
</evidence>
<dbReference type="EnsemblPlants" id="KQJ93741">
    <property type="protein sequence ID" value="KQJ93741"/>
    <property type="gene ID" value="BRADI_3g06430v3"/>
</dbReference>
<dbReference type="GO" id="GO:0005524">
    <property type="term" value="F:ATP binding"/>
    <property type="evidence" value="ECO:0007669"/>
    <property type="project" value="UniProtKB-KW"/>
</dbReference>
<name>A0A0Q3LMQ6_BRADI</name>
<keyword evidence="6" id="KW-0732">Signal</keyword>
<dbReference type="InterPro" id="IPR000407">
    <property type="entry name" value="GDA1_CD39_NTPase"/>
</dbReference>
<sequence>MAPHPVGIVFLLLLVASSYPRATIAADSVLGRKVAGTGIDVEDDPKLAAAGRAGGKYAVIFDAGSTGTRVNVFRFDKKMELVGIGDGEIEVFAKVNPGLSAYARRPQEAATSMLPLLDKAKSTVPKWLARRTPVKLGATAGLRLIGDEDAEQILHAVRDVIHTKSKFQYNPSWINVLQGSQEGTYLWVALNYLLDKLGGDYTETVGVIDLGGGSVQMAYAISADAAATASIAQDPYVTKEHLKDVHSYLHYGTMASCMLRGFTGKYSYNGEQFDATAPPQGAAYGKCRDEVIKALKLDAACKAQNCTFNGAWNGGGGAGMDDLYVRSSFCYMALEVGFIHSGAPSGKTTPAAFGATAQKICAMGCVPAGPARGRAIYLHGHRLRVLLARRWIRFGADEGDHGCTEGEARGILPGGCVAAWRSHRGRGAHKDDAPRSRCVI</sequence>
<evidence type="ECO:0000313" key="7">
    <source>
        <dbReference type="EMBL" id="KQJ93741.1"/>
    </source>
</evidence>
<dbReference type="Pfam" id="PF01150">
    <property type="entry name" value="GDA1_CD39"/>
    <property type="match status" value="2"/>
</dbReference>
<keyword evidence="9" id="KW-1185">Reference proteome</keyword>
<feature type="binding site" evidence="4">
    <location>
        <begin position="212"/>
        <end position="216"/>
    </location>
    <ligand>
        <name>ATP</name>
        <dbReference type="ChEBI" id="CHEBI:30616"/>
    </ligand>
</feature>
<proteinExistence type="inferred from homology"/>
<dbReference type="EMBL" id="CM000882">
    <property type="protein sequence ID" value="KQJ93741.1"/>
    <property type="molecule type" value="Genomic_DNA"/>
</dbReference>
<protein>
    <submittedName>
        <fullName evidence="7 8">Uncharacterized protein</fullName>
    </submittedName>
</protein>
<evidence type="ECO:0000256" key="3">
    <source>
        <dbReference type="PIRSR" id="PIRSR600407-1"/>
    </source>
</evidence>
<dbReference type="AlphaFoldDB" id="A0A0Q3LMQ6"/>
<evidence type="ECO:0000256" key="4">
    <source>
        <dbReference type="PIRSR" id="PIRSR600407-2"/>
    </source>
</evidence>
<feature type="signal peptide" evidence="6">
    <location>
        <begin position="1"/>
        <end position="25"/>
    </location>
</feature>
<dbReference type="GO" id="GO:0017110">
    <property type="term" value="F:nucleoside diphosphate phosphatase activity"/>
    <property type="evidence" value="ECO:0000318"/>
    <property type="project" value="GO_Central"/>
</dbReference>
<dbReference type="PROSITE" id="PS01238">
    <property type="entry name" value="GDA1_CD39_NTPASE"/>
    <property type="match status" value="1"/>
</dbReference>
<keyword evidence="4" id="KW-0547">Nucleotide-binding</keyword>
<dbReference type="Gene3D" id="3.30.420.40">
    <property type="match status" value="1"/>
</dbReference>
<dbReference type="Proteomes" id="UP000008810">
    <property type="component" value="Chromosome 3"/>
</dbReference>
<dbReference type="Gene3D" id="3.30.420.150">
    <property type="entry name" value="Exopolyphosphatase. Domain 2"/>
    <property type="match status" value="1"/>
</dbReference>
<dbReference type="Gramene" id="KQJ93741">
    <property type="protein sequence ID" value="KQJ93741"/>
    <property type="gene ID" value="BRADI_3g06430v3"/>
</dbReference>
<dbReference type="OrthoDB" id="6372431at2759"/>
<organism evidence="7">
    <name type="scientific">Brachypodium distachyon</name>
    <name type="common">Purple false brome</name>
    <name type="synonym">Trachynia distachya</name>
    <dbReference type="NCBI Taxonomy" id="15368"/>
    <lineage>
        <taxon>Eukaryota</taxon>
        <taxon>Viridiplantae</taxon>
        <taxon>Streptophyta</taxon>
        <taxon>Embryophyta</taxon>
        <taxon>Tracheophyta</taxon>
        <taxon>Spermatophyta</taxon>
        <taxon>Magnoliopsida</taxon>
        <taxon>Liliopsida</taxon>
        <taxon>Poales</taxon>
        <taxon>Poaceae</taxon>
        <taxon>BOP clade</taxon>
        <taxon>Pooideae</taxon>
        <taxon>Stipodae</taxon>
        <taxon>Brachypodieae</taxon>
        <taxon>Brachypodium</taxon>
    </lineage>
</organism>
<reference evidence="8" key="3">
    <citation type="submission" date="2018-08" db="UniProtKB">
        <authorList>
            <consortium name="EnsemblPlants"/>
        </authorList>
    </citation>
    <scope>IDENTIFICATION</scope>
    <source>
        <strain evidence="8">cv. Bd21</strain>
    </source>
</reference>
<dbReference type="GO" id="GO:0009134">
    <property type="term" value="P:nucleoside diphosphate catabolic process"/>
    <property type="evidence" value="ECO:0000318"/>
    <property type="project" value="GO_Central"/>
</dbReference>
<feature type="chain" id="PRO_5036297592" evidence="6">
    <location>
        <begin position="26"/>
        <end position="440"/>
    </location>
</feature>
<keyword evidence="2 5" id="KW-0378">Hydrolase</keyword>
<dbReference type="InParanoid" id="A0A0Q3LMQ6"/>
<reference evidence="7" key="2">
    <citation type="submission" date="2017-06" db="EMBL/GenBank/DDBJ databases">
        <title>WGS assembly of Brachypodium distachyon.</title>
        <authorList>
            <consortium name="The International Brachypodium Initiative"/>
            <person name="Lucas S."/>
            <person name="Harmon-Smith M."/>
            <person name="Lail K."/>
            <person name="Tice H."/>
            <person name="Grimwood J."/>
            <person name="Bruce D."/>
            <person name="Barry K."/>
            <person name="Shu S."/>
            <person name="Lindquist E."/>
            <person name="Wang M."/>
            <person name="Pitluck S."/>
            <person name="Vogel J.P."/>
            <person name="Garvin D.F."/>
            <person name="Mockler T.C."/>
            <person name="Schmutz J."/>
            <person name="Rokhsar D."/>
            <person name="Bevan M.W."/>
        </authorList>
    </citation>
    <scope>NUCLEOTIDE SEQUENCE</scope>
    <source>
        <strain evidence="7">Bd21</strain>
    </source>
</reference>
<gene>
    <name evidence="7" type="ORF">BRADI_3g06430v3</name>
</gene>
<keyword evidence="4" id="KW-0067">ATP-binding</keyword>
<dbReference type="PANTHER" id="PTHR11782:SF82">
    <property type="entry name" value="APYRASE 3-RELATED"/>
    <property type="match status" value="1"/>
</dbReference>
<dbReference type="PANTHER" id="PTHR11782">
    <property type="entry name" value="ADENOSINE/GUANOSINE DIPHOSPHATASE"/>
    <property type="match status" value="1"/>
</dbReference>
<feature type="active site" description="Proton acceptor" evidence="3">
    <location>
        <position position="182"/>
    </location>
</feature>
<accession>A0A0Q3LMQ6</accession>
<evidence type="ECO:0000313" key="8">
    <source>
        <dbReference type="EnsemblPlants" id="KQJ93741"/>
    </source>
</evidence>